<feature type="compositionally biased region" description="Low complexity" evidence="6">
    <location>
        <begin position="477"/>
        <end position="487"/>
    </location>
</feature>
<dbReference type="InterPro" id="IPR036390">
    <property type="entry name" value="WH_DNA-bd_sf"/>
</dbReference>
<evidence type="ECO:0000256" key="4">
    <source>
        <dbReference type="ARBA" id="ARBA00023242"/>
    </source>
</evidence>
<dbReference type="InterPro" id="IPR000232">
    <property type="entry name" value="HSF_DNA-bd"/>
</dbReference>
<keyword evidence="3" id="KW-0238">DNA-binding</keyword>
<dbReference type="FunFam" id="1.10.10.10:FF:000173">
    <property type="entry name" value="Heat shock transcription factor Hsf1"/>
    <property type="match status" value="1"/>
</dbReference>
<dbReference type="SUPFAM" id="SSF46785">
    <property type="entry name" value="Winged helix' DNA-binding domain"/>
    <property type="match status" value="1"/>
</dbReference>
<dbReference type="GO" id="GO:0043565">
    <property type="term" value="F:sequence-specific DNA binding"/>
    <property type="evidence" value="ECO:0007669"/>
    <property type="project" value="InterPro"/>
</dbReference>
<gene>
    <name evidence="8" type="ORF">D0860_02873</name>
</gene>
<dbReference type="Pfam" id="PF00447">
    <property type="entry name" value="HSF_DNA-bind"/>
    <property type="match status" value="1"/>
</dbReference>
<comment type="similarity">
    <text evidence="2 5">Belongs to the HSF family.</text>
</comment>
<evidence type="ECO:0000256" key="5">
    <source>
        <dbReference type="RuleBase" id="RU004020"/>
    </source>
</evidence>
<feature type="region of interest" description="Disordered" evidence="6">
    <location>
        <begin position="226"/>
        <end position="246"/>
    </location>
</feature>
<comment type="subcellular location">
    <subcellularLocation>
        <location evidence="1">Nucleus</location>
    </subcellularLocation>
</comment>
<dbReference type="GO" id="GO:0003700">
    <property type="term" value="F:DNA-binding transcription factor activity"/>
    <property type="evidence" value="ECO:0007669"/>
    <property type="project" value="InterPro"/>
</dbReference>
<feature type="compositionally biased region" description="Acidic residues" evidence="6">
    <location>
        <begin position="710"/>
        <end position="720"/>
    </location>
</feature>
<evidence type="ECO:0000313" key="8">
    <source>
        <dbReference type="EMBL" id="RMZ12686.1"/>
    </source>
</evidence>
<name>A0A3M7HHS7_HORWE</name>
<dbReference type="InterPro" id="IPR036388">
    <property type="entry name" value="WH-like_DNA-bd_sf"/>
</dbReference>
<feature type="compositionally biased region" description="Polar residues" evidence="6">
    <location>
        <begin position="30"/>
        <end position="61"/>
    </location>
</feature>
<feature type="region of interest" description="Disordered" evidence="6">
    <location>
        <begin position="579"/>
        <end position="608"/>
    </location>
</feature>
<feature type="domain" description="HSF-type DNA-binding" evidence="7">
    <location>
        <begin position="152"/>
        <end position="261"/>
    </location>
</feature>
<dbReference type="PANTHER" id="PTHR10015">
    <property type="entry name" value="HEAT SHOCK TRANSCRIPTION FACTOR"/>
    <property type="match status" value="1"/>
</dbReference>
<dbReference type="SMART" id="SM00415">
    <property type="entry name" value="HSF"/>
    <property type="match status" value="1"/>
</dbReference>
<dbReference type="Proteomes" id="UP000280598">
    <property type="component" value="Unassembled WGS sequence"/>
</dbReference>
<proteinExistence type="inferred from homology"/>
<evidence type="ECO:0000256" key="1">
    <source>
        <dbReference type="ARBA" id="ARBA00004123"/>
    </source>
</evidence>
<dbReference type="AlphaFoldDB" id="A0A3M7HHS7"/>
<protein>
    <recommendedName>
        <fullName evidence="7">HSF-type DNA-binding domain-containing protein</fullName>
    </recommendedName>
</protein>
<feature type="region of interest" description="Disordered" evidence="6">
    <location>
        <begin position="643"/>
        <end position="848"/>
    </location>
</feature>
<dbReference type="PRINTS" id="PR00056">
    <property type="entry name" value="HSFDOMAIN"/>
</dbReference>
<evidence type="ECO:0000259" key="7">
    <source>
        <dbReference type="SMART" id="SM00415"/>
    </source>
</evidence>
<dbReference type="Gene3D" id="1.10.10.10">
    <property type="entry name" value="Winged helix-like DNA-binding domain superfamily/Winged helix DNA-binding domain"/>
    <property type="match status" value="1"/>
</dbReference>
<evidence type="ECO:0000256" key="6">
    <source>
        <dbReference type="SAM" id="MobiDB-lite"/>
    </source>
</evidence>
<dbReference type="EMBL" id="QWIS01000041">
    <property type="protein sequence ID" value="RMZ12686.1"/>
    <property type="molecule type" value="Genomic_DNA"/>
</dbReference>
<feature type="compositionally biased region" description="Low complexity" evidence="6">
    <location>
        <begin position="450"/>
        <end position="464"/>
    </location>
</feature>
<comment type="caution">
    <text evidence="8">The sequence shown here is derived from an EMBL/GenBank/DDBJ whole genome shotgun (WGS) entry which is preliminary data.</text>
</comment>
<keyword evidence="4" id="KW-0539">Nucleus</keyword>
<feature type="compositionally biased region" description="Polar residues" evidence="6">
    <location>
        <begin position="742"/>
        <end position="758"/>
    </location>
</feature>
<sequence>MQSQAHSRKRPAPGTSPMVQQQPTPPQPAYSYQQMSENPDFSNFDFSQTFNPDQSQNFNDPIFSPNNDFAYFQNTSQPAAYGGNVTAPASASTDLIRRPRGQQLAVPGTAQQQEQWNGGFGGMTGQNEDDDEQDLDRKVQLAKRDAQGKRKQIPPFVQKLSSFLDSSHTDLIRWSDDGRSFIVLDEDEFARTLIPELFKHNNYASFVRQLNMYGFHKTVNITDGSLRQSEKARKGVKPPSMYSHPYFRKNRPDLLWLIQKPSTKSGAKRKRDGAIKDDYASDDERSFSPGPAGAPVGELPAPGPSGGGDGASGQEMATLPRNELTSVRHELQRLQSQQRFISKMITQLKEQNDAFYRQASAFQALHDRHENSINAILTFLATFYNRSLESHGGAQNLVNLFNSNVQNQNQEQDRVVEEFNDGAPDNSGQVQRFPKKPQLLLGAGPVASYQQQMARQQRGQATTQPNSERSSLSPPNGGSQRGSASSARPERPSSLKPNSSASPVVKTDAPTPNMLNQVPENDQMMSLINSVNATNANTPSTAAPAFDFTSALDHYQNANGNAPLTPQQRDDMLALMAANQQQPGNSNSSSSHRHHDNALISPQPPAMPDLEQLKQTQHQLDMLTNLQKQQDEKVQELNRKLQPLSPTGAIPGLHGQPAPDENPFDFPGAPGDYDPNAFIDFDDGSWGPSTSSAHHPAAAAAAAAAGERDNNDDDVDDDALNFDFGNGPIGSAGENVGEINWDFTNDSGGDMFQTSAVPGTTGTGGGFGGGFGDGGSTTWGKEAHDGVSGGGGDAGGDGGGGGGGRVESVSSSSATASPRQPPAGGGEDGGEQEAGGGTTTPNKRARRS</sequence>
<feature type="region of interest" description="Disordered" evidence="6">
    <location>
        <begin position="261"/>
        <end position="315"/>
    </location>
</feature>
<feature type="compositionally biased region" description="Gly residues" evidence="6">
    <location>
        <begin position="787"/>
        <end position="805"/>
    </location>
</feature>
<feature type="compositionally biased region" description="Low complexity" evidence="6">
    <location>
        <begin position="806"/>
        <end position="817"/>
    </location>
</feature>
<dbReference type="VEuPathDB" id="FungiDB:BTJ68_13034"/>
<feature type="region of interest" description="Disordered" evidence="6">
    <location>
        <begin position="448"/>
        <end position="518"/>
    </location>
</feature>
<evidence type="ECO:0000256" key="3">
    <source>
        <dbReference type="ARBA" id="ARBA00023125"/>
    </source>
</evidence>
<feature type="compositionally biased region" description="Basic and acidic residues" evidence="6">
    <location>
        <begin position="272"/>
        <end position="286"/>
    </location>
</feature>
<dbReference type="GO" id="GO:0005634">
    <property type="term" value="C:nucleus"/>
    <property type="evidence" value="ECO:0007669"/>
    <property type="project" value="UniProtKB-SubCell"/>
</dbReference>
<feature type="compositionally biased region" description="Gly residues" evidence="6">
    <location>
        <begin position="761"/>
        <end position="777"/>
    </location>
</feature>
<feature type="compositionally biased region" description="Polar residues" evidence="6">
    <location>
        <begin position="465"/>
        <end position="476"/>
    </location>
</feature>
<evidence type="ECO:0000313" key="9">
    <source>
        <dbReference type="Proteomes" id="UP000280598"/>
    </source>
</evidence>
<dbReference type="PANTHER" id="PTHR10015:SF427">
    <property type="entry name" value="HEAT SHOCK FACTOR PROTEIN"/>
    <property type="match status" value="1"/>
</dbReference>
<feature type="compositionally biased region" description="Gly residues" evidence="6">
    <location>
        <begin position="823"/>
        <end position="838"/>
    </location>
</feature>
<reference evidence="8 9" key="1">
    <citation type="journal article" date="2018" name="BMC Genomics">
        <title>Genomic evidence for intraspecific hybridization in a clonal and extremely halotolerant yeast.</title>
        <authorList>
            <person name="Gostincar C."/>
            <person name="Stajich J.E."/>
            <person name="Zupancic J."/>
            <person name="Zalar P."/>
            <person name="Gunde-Cimerman N."/>
        </authorList>
    </citation>
    <scope>NUCLEOTIDE SEQUENCE [LARGE SCALE GENOMIC DNA]</scope>
    <source>
        <strain evidence="8 9">EXF-562</strain>
    </source>
</reference>
<feature type="region of interest" description="Disordered" evidence="6">
    <location>
        <begin position="1"/>
        <end position="61"/>
    </location>
</feature>
<feature type="compositionally biased region" description="Basic residues" evidence="6">
    <location>
        <begin position="1"/>
        <end position="11"/>
    </location>
</feature>
<organism evidence="8 9">
    <name type="scientific">Hortaea werneckii</name>
    <name type="common">Black yeast</name>
    <name type="synonym">Cladosporium werneckii</name>
    <dbReference type="NCBI Taxonomy" id="91943"/>
    <lineage>
        <taxon>Eukaryota</taxon>
        <taxon>Fungi</taxon>
        <taxon>Dikarya</taxon>
        <taxon>Ascomycota</taxon>
        <taxon>Pezizomycotina</taxon>
        <taxon>Dothideomycetes</taxon>
        <taxon>Dothideomycetidae</taxon>
        <taxon>Mycosphaerellales</taxon>
        <taxon>Teratosphaeriaceae</taxon>
        <taxon>Hortaea</taxon>
    </lineage>
</organism>
<evidence type="ECO:0000256" key="2">
    <source>
        <dbReference type="ARBA" id="ARBA00006403"/>
    </source>
</evidence>
<accession>A0A3M7HHS7</accession>